<evidence type="ECO:0000313" key="8">
    <source>
        <dbReference type="EMBL" id="PCE22972.1"/>
    </source>
</evidence>
<feature type="transmembrane region" description="Helical" evidence="7">
    <location>
        <begin position="80"/>
        <end position="99"/>
    </location>
</feature>
<keyword evidence="3" id="KW-1003">Cell membrane</keyword>
<dbReference type="InterPro" id="IPR051907">
    <property type="entry name" value="DoxX-like_oxidoreductase"/>
</dbReference>
<dbReference type="GO" id="GO:0005886">
    <property type="term" value="C:plasma membrane"/>
    <property type="evidence" value="ECO:0007669"/>
    <property type="project" value="UniProtKB-SubCell"/>
</dbReference>
<keyword evidence="5 7" id="KW-1133">Transmembrane helix</keyword>
<keyword evidence="4 7" id="KW-0812">Transmembrane</keyword>
<evidence type="ECO:0000313" key="9">
    <source>
        <dbReference type="Proteomes" id="UP000218022"/>
    </source>
</evidence>
<proteinExistence type="inferred from homology"/>
<gene>
    <name evidence="8" type="ORF">BWP39_25140</name>
</gene>
<organism evidence="8 9">
    <name type="scientific">Paraburkholderia acidicola</name>
    <dbReference type="NCBI Taxonomy" id="1912599"/>
    <lineage>
        <taxon>Bacteria</taxon>
        <taxon>Pseudomonadati</taxon>
        <taxon>Pseudomonadota</taxon>
        <taxon>Betaproteobacteria</taxon>
        <taxon>Burkholderiales</taxon>
        <taxon>Burkholderiaceae</taxon>
        <taxon>Paraburkholderia</taxon>
    </lineage>
</organism>
<dbReference type="OrthoDB" id="9792760at2"/>
<comment type="subcellular location">
    <subcellularLocation>
        <location evidence="1">Cell membrane</location>
        <topology evidence="1">Multi-pass membrane protein</topology>
    </subcellularLocation>
</comment>
<dbReference type="EMBL" id="MTZV01000006">
    <property type="protein sequence ID" value="PCE22972.1"/>
    <property type="molecule type" value="Genomic_DNA"/>
</dbReference>
<evidence type="ECO:0000256" key="3">
    <source>
        <dbReference type="ARBA" id="ARBA00022475"/>
    </source>
</evidence>
<feature type="transmembrane region" description="Helical" evidence="7">
    <location>
        <begin position="111"/>
        <end position="129"/>
    </location>
</feature>
<reference evidence="8 9" key="1">
    <citation type="submission" date="2017-01" db="EMBL/GenBank/DDBJ databases">
        <title>Whole-Genome Shotgun Sequencing of Two beta-Proteobacterial Species in Search of the Bulgecin Biosynthetic Cluster.</title>
        <authorList>
            <person name="Horsman M.E."/>
            <person name="Marous D.R."/>
            <person name="Li R."/>
            <person name="Oliver R.A."/>
            <person name="Byun B."/>
            <person name="Emrich S.J."/>
            <person name="Boggess B."/>
            <person name="Townsend C.A."/>
            <person name="Mobashery S."/>
        </authorList>
    </citation>
    <scope>NUCLEOTIDE SEQUENCE [LARGE SCALE GENOMIC DNA]</scope>
    <source>
        <strain evidence="8 9">ATCC 31363</strain>
    </source>
</reference>
<sequence>MPSSSAFLANQKDALLLLSRILLVILFVLFGWEKLLDYSGTVKLMNMEGAPLPAISALVAIVLEFFVGIALLIGFQTRPLALVLALYTIGTAIIGHHYWSVPPADHMNMMIHFYKNLSIAGGLVALGAAGPGRYSVDRG</sequence>
<name>A0A2A4ERB1_9BURK</name>
<evidence type="ECO:0000256" key="5">
    <source>
        <dbReference type="ARBA" id="ARBA00022989"/>
    </source>
</evidence>
<protein>
    <recommendedName>
        <fullName evidence="10">Oxidoreductase</fullName>
    </recommendedName>
</protein>
<accession>A0A2A4ERB1</accession>
<dbReference type="RefSeq" id="WP_096724971.1">
    <property type="nucleotide sequence ID" value="NZ_MTZV01000006.1"/>
</dbReference>
<dbReference type="Pfam" id="PF07681">
    <property type="entry name" value="DoxX"/>
    <property type="match status" value="1"/>
</dbReference>
<evidence type="ECO:0000256" key="7">
    <source>
        <dbReference type="SAM" id="Phobius"/>
    </source>
</evidence>
<feature type="transmembrane region" description="Helical" evidence="7">
    <location>
        <begin position="14"/>
        <end position="32"/>
    </location>
</feature>
<evidence type="ECO:0000256" key="6">
    <source>
        <dbReference type="ARBA" id="ARBA00023136"/>
    </source>
</evidence>
<dbReference type="Proteomes" id="UP000218022">
    <property type="component" value="Unassembled WGS sequence"/>
</dbReference>
<comment type="similarity">
    <text evidence="2">Belongs to the DoxX family.</text>
</comment>
<comment type="caution">
    <text evidence="8">The sequence shown here is derived from an EMBL/GenBank/DDBJ whole genome shotgun (WGS) entry which is preliminary data.</text>
</comment>
<dbReference type="PANTHER" id="PTHR33452:SF1">
    <property type="entry name" value="INNER MEMBRANE PROTEIN YPHA-RELATED"/>
    <property type="match status" value="1"/>
</dbReference>
<evidence type="ECO:0008006" key="10">
    <source>
        <dbReference type="Google" id="ProtNLM"/>
    </source>
</evidence>
<dbReference type="AlphaFoldDB" id="A0A2A4ERB1"/>
<dbReference type="InterPro" id="IPR032808">
    <property type="entry name" value="DoxX"/>
</dbReference>
<feature type="transmembrane region" description="Helical" evidence="7">
    <location>
        <begin position="52"/>
        <end position="73"/>
    </location>
</feature>
<keyword evidence="6 7" id="KW-0472">Membrane</keyword>
<evidence type="ECO:0000256" key="2">
    <source>
        <dbReference type="ARBA" id="ARBA00006679"/>
    </source>
</evidence>
<dbReference type="PANTHER" id="PTHR33452">
    <property type="entry name" value="OXIDOREDUCTASE CATD-RELATED"/>
    <property type="match status" value="1"/>
</dbReference>
<evidence type="ECO:0000256" key="4">
    <source>
        <dbReference type="ARBA" id="ARBA00022692"/>
    </source>
</evidence>
<evidence type="ECO:0000256" key="1">
    <source>
        <dbReference type="ARBA" id="ARBA00004651"/>
    </source>
</evidence>